<evidence type="ECO:0000313" key="2">
    <source>
        <dbReference type="Proteomes" id="UP000233551"/>
    </source>
</evidence>
<reference evidence="1 2" key="1">
    <citation type="submission" date="2017-11" db="EMBL/GenBank/DDBJ databases">
        <title>De-novo sequencing of pomegranate (Punica granatum L.) genome.</title>
        <authorList>
            <person name="Akparov Z."/>
            <person name="Amiraslanov A."/>
            <person name="Hajiyeva S."/>
            <person name="Abbasov M."/>
            <person name="Kaur K."/>
            <person name="Hamwieh A."/>
            <person name="Solovyev V."/>
            <person name="Salamov A."/>
            <person name="Braich B."/>
            <person name="Kosarev P."/>
            <person name="Mahmoud A."/>
            <person name="Hajiyev E."/>
            <person name="Babayeva S."/>
            <person name="Izzatullayeva V."/>
            <person name="Mammadov A."/>
            <person name="Mammadov A."/>
            <person name="Sharifova S."/>
            <person name="Ojaghi J."/>
            <person name="Eynullazada K."/>
            <person name="Bayramov B."/>
            <person name="Abdulazimova A."/>
            <person name="Shahmuradov I."/>
        </authorList>
    </citation>
    <scope>NUCLEOTIDE SEQUENCE [LARGE SCALE GENOMIC DNA]</scope>
    <source>
        <strain evidence="2">cv. AG2017</strain>
        <tissue evidence="1">Leaf</tissue>
    </source>
</reference>
<evidence type="ECO:0000313" key="1">
    <source>
        <dbReference type="EMBL" id="PKI37985.1"/>
    </source>
</evidence>
<accession>A0A2I0I1Y8</accession>
<dbReference type="AlphaFoldDB" id="A0A2I0I1Y8"/>
<proteinExistence type="predicted"/>
<organism evidence="1 2">
    <name type="scientific">Punica granatum</name>
    <name type="common">Pomegranate</name>
    <dbReference type="NCBI Taxonomy" id="22663"/>
    <lineage>
        <taxon>Eukaryota</taxon>
        <taxon>Viridiplantae</taxon>
        <taxon>Streptophyta</taxon>
        <taxon>Embryophyta</taxon>
        <taxon>Tracheophyta</taxon>
        <taxon>Spermatophyta</taxon>
        <taxon>Magnoliopsida</taxon>
        <taxon>eudicotyledons</taxon>
        <taxon>Gunneridae</taxon>
        <taxon>Pentapetalae</taxon>
        <taxon>rosids</taxon>
        <taxon>malvids</taxon>
        <taxon>Myrtales</taxon>
        <taxon>Lythraceae</taxon>
        <taxon>Punica</taxon>
    </lineage>
</organism>
<name>A0A2I0I1Y8_PUNGR</name>
<dbReference type="EMBL" id="PGOL01004239">
    <property type="protein sequence ID" value="PKI37985.1"/>
    <property type="molecule type" value="Genomic_DNA"/>
</dbReference>
<dbReference type="Proteomes" id="UP000233551">
    <property type="component" value="Unassembled WGS sequence"/>
</dbReference>
<gene>
    <name evidence="1" type="ORF">CRG98_041627</name>
</gene>
<sequence>MEILSRLLYKAELCKALAICLLLLPAAFSASLQLVPSTAPLLFTQSPSLPNEISLSREGLALAGSTPLSHSVSSPSSSSHSVLVQACINCCSSLAATLELLVVVQPRFLSVKLLLLLLLQVGVASGCYSSSSSCYSTVQSFPELFVAFRWYCPSSLSCCPTIQGVPELPIACRCRCSSFPRSSWSISHASPLEAAATSTSS</sequence>
<keyword evidence="2" id="KW-1185">Reference proteome</keyword>
<comment type="caution">
    <text evidence="1">The sequence shown here is derived from an EMBL/GenBank/DDBJ whole genome shotgun (WGS) entry which is preliminary data.</text>
</comment>
<protein>
    <submittedName>
        <fullName evidence="1">Uncharacterized protein</fullName>
    </submittedName>
</protein>